<dbReference type="EMBL" id="CP035928">
    <property type="protein sequence ID" value="QEP33387.1"/>
    <property type="molecule type" value="Genomic_DNA"/>
</dbReference>
<reference evidence="2" key="1">
    <citation type="submission" date="2019-09" db="EMBL/GenBank/DDBJ databases">
        <title>Complete genome sequencing of four Arcobacter species reveals a diverse suite of mobile elements.</title>
        <authorList>
            <person name="Miller W.G."/>
            <person name="Yee E."/>
            <person name="Bono J.L."/>
        </authorList>
    </citation>
    <scope>NUCLEOTIDE SEQUENCE [LARGE SCALE GENOMIC DNA]</scope>
    <source>
        <strain evidence="2">LMG 26638</strain>
    </source>
</reference>
<proteinExistence type="inferred from homology"/>
<dbReference type="PANTHER" id="PTHR23419:SF8">
    <property type="entry name" value="FI09726P"/>
    <property type="match status" value="1"/>
</dbReference>
<dbReference type="Pfam" id="PF03091">
    <property type="entry name" value="CutA1"/>
    <property type="match status" value="1"/>
</dbReference>
<comment type="similarity">
    <text evidence="1">Belongs to the CutA family.</text>
</comment>
<dbReference type="GO" id="GO:0005507">
    <property type="term" value="F:copper ion binding"/>
    <property type="evidence" value="ECO:0007669"/>
    <property type="project" value="TreeGrafter"/>
</dbReference>
<dbReference type="OrthoDB" id="37622at2"/>
<organism evidence="2 3">
    <name type="scientific">Malaciobacter pacificus</name>
    <dbReference type="NCBI Taxonomy" id="1080223"/>
    <lineage>
        <taxon>Bacteria</taxon>
        <taxon>Pseudomonadati</taxon>
        <taxon>Campylobacterota</taxon>
        <taxon>Epsilonproteobacteria</taxon>
        <taxon>Campylobacterales</taxon>
        <taxon>Arcobacteraceae</taxon>
        <taxon>Malaciobacter</taxon>
    </lineage>
</organism>
<dbReference type="InterPro" id="IPR015867">
    <property type="entry name" value="N-reg_PII/ATP_PRibTrfase_C"/>
</dbReference>
<dbReference type="Proteomes" id="UP000322726">
    <property type="component" value="Chromosome"/>
</dbReference>
<dbReference type="SUPFAM" id="SSF54913">
    <property type="entry name" value="GlnB-like"/>
    <property type="match status" value="1"/>
</dbReference>
<dbReference type="AlphaFoldDB" id="A0A5C2H349"/>
<sequence>MKAVIIQTTCSSKSEGQKIARVLIDEKLAACIQMNEIESHYSWNDEFCSDNETILSIKTVKENFKKIKSKIKELHSYDVPEIIQIDITDASKEYLEFIIKNCNHKSDI</sequence>
<dbReference type="InterPro" id="IPR011322">
    <property type="entry name" value="N-reg_PII-like_a/b"/>
</dbReference>
<dbReference type="GO" id="GO:0010038">
    <property type="term" value="P:response to metal ion"/>
    <property type="evidence" value="ECO:0007669"/>
    <property type="project" value="InterPro"/>
</dbReference>
<protein>
    <submittedName>
        <fullName evidence="2">Putative CutA divalent ion tolerance protein</fullName>
    </submittedName>
</protein>
<accession>A0A5C2H349</accession>
<keyword evidence="3" id="KW-1185">Reference proteome</keyword>
<reference evidence="2" key="2">
    <citation type="submission" date="2019-09" db="EMBL/GenBank/DDBJ databases">
        <title>Taxonomic note: a critical rebuttal of the proposed division of the genus Arcobacter into six genera, emended descriptions of Arcobacter anaerophilus and the genus Arcobacter, and an assessment of genus-level boundaries for Epsilonproteobacteria using in silico genomic comparator tools.</title>
        <authorList>
            <person name="On S.L.W."/>
            <person name="Miller W.G."/>
            <person name="Biggs P."/>
            <person name="Cornelius A."/>
            <person name="Vandamme P."/>
        </authorList>
    </citation>
    <scope>NUCLEOTIDE SEQUENCE [LARGE SCALE GENOMIC DNA]</scope>
    <source>
        <strain evidence="2">LMG 26638</strain>
    </source>
</reference>
<dbReference type="PANTHER" id="PTHR23419">
    <property type="entry name" value="DIVALENT CATION TOLERANCE CUTA-RELATED"/>
    <property type="match status" value="1"/>
</dbReference>
<dbReference type="Gene3D" id="3.30.70.120">
    <property type="match status" value="1"/>
</dbReference>
<evidence type="ECO:0000313" key="2">
    <source>
        <dbReference type="EMBL" id="QEP33387.1"/>
    </source>
</evidence>
<name>A0A5C2H349_9BACT</name>
<dbReference type="RefSeq" id="WP_130232360.1">
    <property type="nucleotide sequence ID" value="NZ_BMEF01000001.1"/>
</dbReference>
<gene>
    <name evidence="2" type="ORF">APAC_0217</name>
</gene>
<dbReference type="InterPro" id="IPR004323">
    <property type="entry name" value="Ion_tolerance_CutA"/>
</dbReference>
<evidence type="ECO:0000313" key="3">
    <source>
        <dbReference type="Proteomes" id="UP000322726"/>
    </source>
</evidence>
<dbReference type="KEGG" id="apai:APAC_0217"/>
<evidence type="ECO:0000256" key="1">
    <source>
        <dbReference type="ARBA" id="ARBA00010169"/>
    </source>
</evidence>